<dbReference type="Gene3D" id="3.30.70.260">
    <property type="match status" value="1"/>
</dbReference>
<evidence type="ECO:0000313" key="3">
    <source>
        <dbReference type="Proteomes" id="UP001596045"/>
    </source>
</evidence>
<gene>
    <name evidence="2" type="ORF">ACFPM8_01115</name>
</gene>
<reference evidence="3" key="1">
    <citation type="journal article" date="2019" name="Int. J. Syst. Evol. Microbiol.">
        <title>The Global Catalogue of Microorganisms (GCM) 10K type strain sequencing project: providing services to taxonomists for standard genome sequencing and annotation.</title>
        <authorList>
            <consortium name="The Broad Institute Genomics Platform"/>
            <consortium name="The Broad Institute Genome Sequencing Center for Infectious Disease"/>
            <person name="Wu L."/>
            <person name="Ma J."/>
        </authorList>
    </citation>
    <scope>NUCLEOTIDE SEQUENCE [LARGE SCALE GENOMIC DNA]</scope>
    <source>
        <strain evidence="3">JCM 17066</strain>
    </source>
</reference>
<keyword evidence="3" id="KW-1185">Reference proteome</keyword>
<evidence type="ECO:0000313" key="2">
    <source>
        <dbReference type="EMBL" id="MFC5472547.1"/>
    </source>
</evidence>
<feature type="domain" description="MgtC-like C-terminal" evidence="1">
    <location>
        <begin position="29"/>
        <end position="104"/>
    </location>
</feature>
<evidence type="ECO:0000259" key="1">
    <source>
        <dbReference type="Pfam" id="PF21770"/>
    </source>
</evidence>
<dbReference type="InterPro" id="IPR048640">
    <property type="entry name" value="MgtC-like_C"/>
</dbReference>
<comment type="caution">
    <text evidence="2">The sequence shown here is derived from an EMBL/GenBank/DDBJ whole genome shotgun (WGS) entry which is preliminary data.</text>
</comment>
<protein>
    <recommendedName>
        <fullName evidence="1">MgtC-like C-terminal domain-containing protein</fullName>
    </recommendedName>
</protein>
<accession>A0ABW0M5J3</accession>
<dbReference type="Proteomes" id="UP001596045">
    <property type="component" value="Unassembled WGS sequence"/>
</dbReference>
<organism evidence="2 3">
    <name type="scientific">Paraherbaspirillum soli</name>
    <dbReference type="NCBI Taxonomy" id="631222"/>
    <lineage>
        <taxon>Bacteria</taxon>
        <taxon>Pseudomonadati</taxon>
        <taxon>Pseudomonadota</taxon>
        <taxon>Betaproteobacteria</taxon>
        <taxon>Burkholderiales</taxon>
        <taxon>Oxalobacteraceae</taxon>
        <taxon>Paraherbaspirillum</taxon>
    </lineage>
</organism>
<dbReference type="Pfam" id="PF21770">
    <property type="entry name" value="MgtC_SapB_C"/>
    <property type="match status" value="1"/>
</dbReference>
<name>A0ABW0M5J3_9BURK</name>
<sequence>MHFNKLHSFLNKYRWFAPRHSGIEAPLPYRIVTICRTSEAAHVMALAQQLLTAYDVTYRGNEPAVQAHLTSITVELMCSVSERAGLVQLVTRLGREVGVRSVRWESIPKRSAHAAPAGRHVQARAALSS</sequence>
<proteinExistence type="predicted"/>
<dbReference type="RefSeq" id="WP_378994093.1">
    <property type="nucleotide sequence ID" value="NZ_JBHSMT010000005.1"/>
</dbReference>
<dbReference type="EMBL" id="JBHSMT010000005">
    <property type="protein sequence ID" value="MFC5472547.1"/>
    <property type="molecule type" value="Genomic_DNA"/>
</dbReference>